<organism evidence="2 3">
    <name type="scientific">Stenotrophomonas maltophilia (strain K279a)</name>
    <dbReference type="NCBI Taxonomy" id="522373"/>
    <lineage>
        <taxon>Bacteria</taxon>
        <taxon>Pseudomonadati</taxon>
        <taxon>Pseudomonadota</taxon>
        <taxon>Gammaproteobacteria</taxon>
        <taxon>Lysobacterales</taxon>
        <taxon>Lysobacteraceae</taxon>
        <taxon>Stenotrophomonas</taxon>
        <taxon>Stenotrophomonas maltophilia group</taxon>
    </lineage>
</organism>
<dbReference type="HOGENOM" id="CLU_2439536_0_0_6"/>
<protein>
    <submittedName>
        <fullName evidence="2">Uncharacterized protein</fullName>
    </submittedName>
</protein>
<evidence type="ECO:0000313" key="2">
    <source>
        <dbReference type="EMBL" id="CAQ47314.1"/>
    </source>
</evidence>
<dbReference type="EnsemblBacteria" id="CAQ47314">
    <property type="protein sequence ID" value="CAQ47314"/>
    <property type="gene ID" value="Smlt3911"/>
</dbReference>
<evidence type="ECO:0000256" key="1">
    <source>
        <dbReference type="SAM" id="MobiDB-lite"/>
    </source>
</evidence>
<keyword evidence="3" id="KW-1185">Reference proteome</keyword>
<name>B2FT72_STRMK</name>
<dbReference type="KEGG" id="sml:Smlt3911"/>
<dbReference type="AlphaFoldDB" id="B2FT72"/>
<dbReference type="Proteomes" id="UP000008840">
    <property type="component" value="Chromosome"/>
</dbReference>
<reference evidence="2 3" key="1">
    <citation type="journal article" date="2008" name="Genome Biol.">
        <title>The complete genome, comparative and functional analysis of Stenotrophomonas maltophilia reveals an organism heavily shielded by drug resistance determinants.</title>
        <authorList>
            <person name="Crossman L.C."/>
            <person name="Gould V.C."/>
            <person name="Dow J.M."/>
            <person name="Vernikos G.S."/>
            <person name="Okazaki A."/>
            <person name="Sebaihia M."/>
            <person name="Saunders D."/>
            <person name="Arrowsmith C."/>
            <person name="Carver T."/>
            <person name="Peters N."/>
            <person name="Adlem E."/>
            <person name="Kerhornou A."/>
            <person name="Lord A."/>
            <person name="Murphy L."/>
            <person name="Seeger K."/>
            <person name="Squares R."/>
            <person name="Rutter S."/>
            <person name="Quail M.A."/>
            <person name="Rajandream M.A."/>
            <person name="Harris D."/>
            <person name="Churcher C."/>
            <person name="Bentley S.D."/>
            <person name="Parkhill J."/>
            <person name="Thomson N.R."/>
            <person name="Avison M.B."/>
        </authorList>
    </citation>
    <scope>NUCLEOTIDE SEQUENCE [LARGE SCALE GENOMIC DNA]</scope>
    <source>
        <strain evidence="2 3">K279a</strain>
    </source>
</reference>
<accession>B2FT72</accession>
<evidence type="ECO:0000313" key="3">
    <source>
        <dbReference type="Proteomes" id="UP000008840"/>
    </source>
</evidence>
<gene>
    <name evidence="2" type="ordered locus">Smlt3911</name>
</gene>
<feature type="region of interest" description="Disordered" evidence="1">
    <location>
        <begin position="1"/>
        <end position="23"/>
    </location>
</feature>
<dbReference type="EMBL" id="AM743169">
    <property type="protein sequence ID" value="CAQ47314.1"/>
    <property type="molecule type" value="Genomic_DNA"/>
</dbReference>
<sequence length="90" mass="9672">MGWGQIRFPSENGSDPFLFSDTPHPRMAWKTNRHREIVGSGEGADGGTVHGMDAVAEPTGTYLRRVPPSAPSPPNQQKSRAAFEVVVAVA</sequence>
<proteinExistence type="predicted"/>